<feature type="region of interest" description="Disordered" evidence="2">
    <location>
        <begin position="1"/>
        <end position="90"/>
    </location>
</feature>
<feature type="compositionally biased region" description="Polar residues" evidence="2">
    <location>
        <begin position="633"/>
        <end position="658"/>
    </location>
</feature>
<feature type="compositionally biased region" description="Polar residues" evidence="2">
    <location>
        <begin position="430"/>
        <end position="442"/>
    </location>
</feature>
<feature type="compositionally biased region" description="Pro residues" evidence="2">
    <location>
        <begin position="324"/>
        <end position="340"/>
    </location>
</feature>
<dbReference type="Proteomes" id="UP001465755">
    <property type="component" value="Unassembled WGS sequence"/>
</dbReference>
<feature type="region of interest" description="Disordered" evidence="2">
    <location>
        <begin position="1066"/>
        <end position="1085"/>
    </location>
</feature>
<feature type="region of interest" description="Disordered" evidence="2">
    <location>
        <begin position="1206"/>
        <end position="1236"/>
    </location>
</feature>
<feature type="region of interest" description="Disordered" evidence="2">
    <location>
        <begin position="384"/>
        <end position="818"/>
    </location>
</feature>
<feature type="compositionally biased region" description="Basic and acidic residues" evidence="2">
    <location>
        <begin position="103"/>
        <end position="114"/>
    </location>
</feature>
<protein>
    <submittedName>
        <fullName evidence="3">Uncharacterized protein</fullName>
    </submittedName>
</protein>
<gene>
    <name evidence="3" type="ORF">WJX73_009142</name>
</gene>
<accession>A0AAW1PMJ5</accession>
<dbReference type="AlphaFoldDB" id="A0AAW1PMJ5"/>
<feature type="compositionally biased region" description="Polar residues" evidence="2">
    <location>
        <begin position="570"/>
        <end position="585"/>
    </location>
</feature>
<feature type="compositionally biased region" description="Polar residues" evidence="2">
    <location>
        <begin position="772"/>
        <end position="782"/>
    </location>
</feature>
<evidence type="ECO:0000256" key="1">
    <source>
        <dbReference type="SAM" id="Coils"/>
    </source>
</evidence>
<evidence type="ECO:0000313" key="3">
    <source>
        <dbReference type="EMBL" id="KAK9809716.1"/>
    </source>
</evidence>
<comment type="caution">
    <text evidence="3">The sequence shown here is derived from an EMBL/GenBank/DDBJ whole genome shotgun (WGS) entry which is preliminary data.</text>
</comment>
<feature type="region of interest" description="Disordered" evidence="2">
    <location>
        <begin position="232"/>
        <end position="259"/>
    </location>
</feature>
<feature type="compositionally biased region" description="Low complexity" evidence="2">
    <location>
        <begin position="947"/>
        <end position="960"/>
    </location>
</feature>
<feature type="compositionally biased region" description="Low complexity" evidence="2">
    <location>
        <begin position="491"/>
        <end position="504"/>
    </location>
</feature>
<feature type="compositionally biased region" description="Polar residues" evidence="2">
    <location>
        <begin position="1218"/>
        <end position="1227"/>
    </location>
</feature>
<sequence>MDFPERGYSGISRTASGGSGESGGLQSENRWGSATRDLINKVRPKWLTKRNTGNSVIDERENSGNLPMGGEQVARGREDDRVVQAEKKNRDLERMVTQLKSEVTRLKQQADHAGGHGNDPLAALKREKPGNPTSPLLGRGNNHQGEERQPSGGRPVGAVSPFEKAIRGLQAEARQNSAASDMQMGGRQNSHQSNISGRSHSSGMSQNVPGIRATSGELGASAGMSTQFREGPPPSPFGGPTNLTGGSPLPSGGRFTGGGEELMGGTGIMSPFGGGEMGGTEFLGGEIGNKPIASPFDLDPAAAASPFGGNSNPAAAAGEELFGEPPPASPWGAPAAPPPVTGADVSSGTQDYGMEIGYAPIVSPWDTASSTTDSSAIQGMSLTTLTTPSSGELGDHTNIAGTGRELPAVIGEELASRPSLKSPFDPEGGRSSSFTAGRSNTYPPALSTVAEETLSQQATGTSALSSPGASYANLSGHEELNPRPSLVSPFGGDSAGNDSSAGGAMVAELNSRPSLRSPWESASQSESNQTPISPLANRPRTPSPTRQARPASRMAVSSGSPLGEELSARPSLTSPWESSTGTGSTQASDVSQGQSSGVLGSIRLNPVSNVPSPFADGQIKEGKVTAPEAAGSELNSRTSLPSPFDANPSSGDDSSRQGAESAGSMSHRGIDAAGPSESGELNSRPSLVSPFESNSHAKPPRPRSIDSSKRSFQGGDSEISKVASFDDWKHEGEASDPNFKAVGSTDLNPRPSLRSPFEKEKAKDSVAAATSGELNTRQSLPSPFQGGRESEAAPEESAAHDKEQAEHATKKAETHAAVHASFEAPIMTAAMSPTPAPTSPFGDSSMPDESAAAPMMMSASLGVATAIASPFGSPDEEEQAEPMSASMASGAAIRSPFDDEPTEASHQNKSGALGSLGSRMSFLPEVNSGQDEKNKQQSFLWTRDPNATSPSTTPAVSPTVGKAAAAKAAAAQDQAMASATSARSQSLQIGGLPRPQLHPRSPTAAAGLDDSHSVTFGTSAVPSSAFEDAAVMKFSEAGPPHPGSVAMRQQGSDPVLMGAGSMVSTVSRKSDQSRHPSEFDGNAAMGGDTMVMMEAFAKLQKENVRLQNKVMRMEDASGRVAELEDLNRRLSEDREKLKRKGEKSRSVSLFQNDKTLSKALAEAKQEVSTLQMELEACVAENDQLTLDNLKLINHLEEMSKAFGVDLNEDPEGYLTGGESRSVQTESGDLSGYDARS</sequence>
<feature type="compositionally biased region" description="Basic and acidic residues" evidence="2">
    <location>
        <begin position="1068"/>
        <end position="1078"/>
    </location>
</feature>
<keyword evidence="1" id="KW-0175">Coiled coil</keyword>
<feature type="compositionally biased region" description="Polar residues" evidence="2">
    <location>
        <begin position="520"/>
        <end position="532"/>
    </location>
</feature>
<name>A0AAW1PMJ5_9CHLO</name>
<feature type="compositionally biased region" description="Basic and acidic residues" evidence="2">
    <location>
        <begin position="74"/>
        <end position="90"/>
    </location>
</feature>
<feature type="compositionally biased region" description="Polar residues" evidence="2">
    <location>
        <begin position="453"/>
        <end position="468"/>
    </location>
</feature>
<feature type="region of interest" description="Disordered" evidence="2">
    <location>
        <begin position="303"/>
        <end position="351"/>
    </location>
</feature>
<evidence type="ECO:0000313" key="4">
    <source>
        <dbReference type="Proteomes" id="UP001465755"/>
    </source>
</evidence>
<proteinExistence type="predicted"/>
<dbReference type="EMBL" id="JALJOQ010000017">
    <property type="protein sequence ID" value="KAK9809716.1"/>
    <property type="molecule type" value="Genomic_DNA"/>
</dbReference>
<reference evidence="3 4" key="1">
    <citation type="journal article" date="2024" name="Nat. Commun.">
        <title>Phylogenomics reveals the evolutionary origins of lichenization in chlorophyte algae.</title>
        <authorList>
            <person name="Puginier C."/>
            <person name="Libourel C."/>
            <person name="Otte J."/>
            <person name="Skaloud P."/>
            <person name="Haon M."/>
            <person name="Grisel S."/>
            <person name="Petersen M."/>
            <person name="Berrin J.G."/>
            <person name="Delaux P.M."/>
            <person name="Dal Grande F."/>
            <person name="Keller J."/>
        </authorList>
    </citation>
    <scope>NUCLEOTIDE SEQUENCE [LARGE SCALE GENOMIC DNA]</scope>
    <source>
        <strain evidence="3 4">SAG 2036</strain>
    </source>
</reference>
<organism evidence="3 4">
    <name type="scientific">Symbiochloris irregularis</name>
    <dbReference type="NCBI Taxonomy" id="706552"/>
    <lineage>
        <taxon>Eukaryota</taxon>
        <taxon>Viridiplantae</taxon>
        <taxon>Chlorophyta</taxon>
        <taxon>core chlorophytes</taxon>
        <taxon>Trebouxiophyceae</taxon>
        <taxon>Trebouxiales</taxon>
        <taxon>Trebouxiaceae</taxon>
        <taxon>Symbiochloris</taxon>
    </lineage>
</organism>
<feature type="compositionally biased region" description="Polar residues" evidence="2">
    <location>
        <begin position="679"/>
        <end position="696"/>
    </location>
</feature>
<evidence type="ECO:0000256" key="2">
    <source>
        <dbReference type="SAM" id="MobiDB-lite"/>
    </source>
</evidence>
<feature type="region of interest" description="Disordered" evidence="2">
    <location>
        <begin position="171"/>
        <end position="206"/>
    </location>
</feature>
<feature type="compositionally biased region" description="Polar residues" evidence="2">
    <location>
        <begin position="173"/>
        <end position="206"/>
    </location>
</feature>
<feature type="compositionally biased region" description="Low complexity" evidence="2">
    <location>
        <begin position="586"/>
        <end position="601"/>
    </location>
</feature>
<feature type="region of interest" description="Disordered" evidence="2">
    <location>
        <begin position="103"/>
        <end position="159"/>
    </location>
</feature>
<feature type="coiled-coil region" evidence="1">
    <location>
        <begin position="1096"/>
        <end position="1180"/>
    </location>
</feature>
<feature type="region of interest" description="Disordered" evidence="2">
    <location>
        <begin position="868"/>
        <end position="960"/>
    </location>
</feature>
<feature type="compositionally biased region" description="Basic and acidic residues" evidence="2">
    <location>
        <begin position="797"/>
        <end position="816"/>
    </location>
</feature>
<feature type="region of interest" description="Disordered" evidence="2">
    <location>
        <begin position="976"/>
        <end position="1009"/>
    </location>
</feature>
<keyword evidence="4" id="KW-1185">Reference proteome</keyword>
<feature type="region of interest" description="Disordered" evidence="2">
    <location>
        <begin position="830"/>
        <end position="850"/>
    </location>
</feature>
<feature type="compositionally biased region" description="Basic and acidic residues" evidence="2">
    <location>
        <begin position="724"/>
        <end position="733"/>
    </location>
</feature>